<protein>
    <submittedName>
        <fullName evidence="3">Uncharacterized protein</fullName>
    </submittedName>
</protein>
<gene>
    <name evidence="3" type="ORF">PZE19_26860</name>
</gene>
<dbReference type="RefSeq" id="WP_277863679.1">
    <property type="nucleotide sequence ID" value="NZ_JARRAG010000002.1"/>
</dbReference>
<keyword evidence="4" id="KW-1185">Reference proteome</keyword>
<dbReference type="PROSITE" id="PS51257">
    <property type="entry name" value="PROKAR_LIPOPROTEIN"/>
    <property type="match status" value="1"/>
</dbReference>
<feature type="chain" id="PRO_5046704912" evidence="2">
    <location>
        <begin position="21"/>
        <end position="147"/>
    </location>
</feature>
<feature type="region of interest" description="Disordered" evidence="1">
    <location>
        <begin position="126"/>
        <end position="147"/>
    </location>
</feature>
<reference evidence="3 4" key="1">
    <citation type="submission" date="2023-03" db="EMBL/GenBank/DDBJ databases">
        <title>Paludisphaera mucosa sp. nov. a novel planctomycete from northern fen.</title>
        <authorList>
            <person name="Ivanova A."/>
        </authorList>
    </citation>
    <scope>NUCLEOTIDE SEQUENCE [LARGE SCALE GENOMIC DNA]</scope>
    <source>
        <strain evidence="3 4">Pla2</strain>
    </source>
</reference>
<evidence type="ECO:0000256" key="2">
    <source>
        <dbReference type="SAM" id="SignalP"/>
    </source>
</evidence>
<evidence type="ECO:0000256" key="1">
    <source>
        <dbReference type="SAM" id="MobiDB-lite"/>
    </source>
</evidence>
<dbReference type="EMBL" id="JARRAG010000002">
    <property type="protein sequence ID" value="MDG3007399.1"/>
    <property type="molecule type" value="Genomic_DNA"/>
</dbReference>
<organism evidence="3 4">
    <name type="scientific">Paludisphaera mucosa</name>
    <dbReference type="NCBI Taxonomy" id="3030827"/>
    <lineage>
        <taxon>Bacteria</taxon>
        <taxon>Pseudomonadati</taxon>
        <taxon>Planctomycetota</taxon>
        <taxon>Planctomycetia</taxon>
        <taxon>Isosphaerales</taxon>
        <taxon>Isosphaeraceae</taxon>
        <taxon>Paludisphaera</taxon>
    </lineage>
</organism>
<sequence length="147" mass="15128">MTARTTLGLLLIGPIAFLSACGPASETGAPGAEPAAVEQVGQLLRMYREKNRPVPKSLKEAEKSGSALPKALEALRSGAVVIFWGLNLDEYGGASVIGYEKQTPERGGVVILGDGATAAMTAEQFREAPKPPASLLAPSGAAGKGRR</sequence>
<name>A0ABT6FIN5_9BACT</name>
<dbReference type="Proteomes" id="UP001216907">
    <property type="component" value="Unassembled WGS sequence"/>
</dbReference>
<evidence type="ECO:0000313" key="3">
    <source>
        <dbReference type="EMBL" id="MDG3007399.1"/>
    </source>
</evidence>
<comment type="caution">
    <text evidence="3">The sequence shown here is derived from an EMBL/GenBank/DDBJ whole genome shotgun (WGS) entry which is preliminary data.</text>
</comment>
<keyword evidence="2" id="KW-0732">Signal</keyword>
<evidence type="ECO:0000313" key="4">
    <source>
        <dbReference type="Proteomes" id="UP001216907"/>
    </source>
</evidence>
<feature type="signal peptide" evidence="2">
    <location>
        <begin position="1"/>
        <end position="20"/>
    </location>
</feature>
<accession>A0ABT6FIN5</accession>
<proteinExistence type="predicted"/>